<evidence type="ECO:0000313" key="1">
    <source>
        <dbReference type="EMBL" id="ALO28347.1"/>
    </source>
</evidence>
<evidence type="ECO:0000313" key="2">
    <source>
        <dbReference type="Proteomes" id="UP000058857"/>
    </source>
</evidence>
<protein>
    <submittedName>
        <fullName evidence="1">Uncharacterized protein</fullName>
    </submittedName>
</protein>
<dbReference type="PATRIC" id="fig|280505.15.peg.4114"/>
<gene>
    <name evidence="1" type="ORF">LBBP_04227</name>
</gene>
<dbReference type="Proteomes" id="UP000058857">
    <property type="component" value="Chromosome 2"/>
</dbReference>
<dbReference type="AlphaFoldDB" id="A0A0S2IXK9"/>
<proteinExistence type="predicted"/>
<name>A0A0S2IXK9_LEPBO</name>
<reference evidence="1 2" key="1">
    <citation type="journal article" date="2015" name="PLoS Negl. Trop. Dis.">
        <title>Distribution of Plasmids in Distinct Leptospira Pathogenic Species.</title>
        <authorList>
            <person name="Wang Y."/>
            <person name="Zhuang X."/>
            <person name="Zhong Y."/>
            <person name="Zhang C."/>
            <person name="Zhang Y."/>
            <person name="Zeng L."/>
            <person name="Zhu Y."/>
            <person name="He P."/>
            <person name="Dong K."/>
            <person name="Pal U."/>
            <person name="Guo X."/>
            <person name="Qin J."/>
        </authorList>
    </citation>
    <scope>NUCLEOTIDE SEQUENCE [LARGE SCALE GENOMIC DNA]</scope>
    <source>
        <strain evidence="1 2">56604</strain>
    </source>
</reference>
<sequence>MFVKRPNFKKVVFIVESRLLKTEYLFEHQSSKRDFHRKSHNFRETIF</sequence>
<accession>A0A0S2IXK9</accession>
<dbReference type="EMBL" id="CP012030">
    <property type="protein sequence ID" value="ALO28347.1"/>
    <property type="molecule type" value="Genomic_DNA"/>
</dbReference>
<organism evidence="1">
    <name type="scientific">Leptospira borgpetersenii serovar Ballum</name>
    <dbReference type="NCBI Taxonomy" id="280505"/>
    <lineage>
        <taxon>Bacteria</taxon>
        <taxon>Pseudomonadati</taxon>
        <taxon>Spirochaetota</taxon>
        <taxon>Spirochaetia</taxon>
        <taxon>Leptospirales</taxon>
        <taxon>Leptospiraceae</taxon>
        <taxon>Leptospira</taxon>
    </lineage>
</organism>